<dbReference type="Gene3D" id="1.20.120.530">
    <property type="entry name" value="GntR ligand-binding domain-like"/>
    <property type="match status" value="1"/>
</dbReference>
<keyword evidence="6" id="KW-1185">Reference proteome</keyword>
<reference evidence="5 6" key="1">
    <citation type="submission" date="2018-11" db="EMBL/GenBank/DDBJ databases">
        <title>Gemmobacter sp. nov., YIM 102744-1 draft genome.</title>
        <authorList>
            <person name="Li G."/>
            <person name="Jiang Y."/>
        </authorList>
    </citation>
    <scope>NUCLEOTIDE SEQUENCE [LARGE SCALE GENOMIC DNA]</scope>
    <source>
        <strain evidence="5 6">YIM 102744-1</strain>
    </source>
</reference>
<dbReference type="Pfam" id="PF07729">
    <property type="entry name" value="FCD"/>
    <property type="match status" value="1"/>
</dbReference>
<comment type="caution">
    <text evidence="5">The sequence shown here is derived from an EMBL/GenBank/DDBJ whole genome shotgun (WGS) entry which is preliminary data.</text>
</comment>
<evidence type="ECO:0000256" key="1">
    <source>
        <dbReference type="ARBA" id="ARBA00023015"/>
    </source>
</evidence>
<dbReference type="InterPro" id="IPR008920">
    <property type="entry name" value="TF_FadR/GntR_C"/>
</dbReference>
<feature type="domain" description="HTH gntR-type" evidence="4">
    <location>
        <begin position="11"/>
        <end position="78"/>
    </location>
</feature>
<evidence type="ECO:0000313" key="5">
    <source>
        <dbReference type="EMBL" id="RRH71502.1"/>
    </source>
</evidence>
<dbReference type="EMBL" id="RRAZ01000029">
    <property type="protein sequence ID" value="RRH71502.1"/>
    <property type="molecule type" value="Genomic_DNA"/>
</dbReference>
<dbReference type="InterPro" id="IPR036390">
    <property type="entry name" value="WH_DNA-bd_sf"/>
</dbReference>
<dbReference type="PANTHER" id="PTHR43537:SF49">
    <property type="entry name" value="TRANSCRIPTIONAL REGULATORY PROTEIN"/>
    <property type="match status" value="1"/>
</dbReference>
<proteinExistence type="predicted"/>
<evidence type="ECO:0000259" key="4">
    <source>
        <dbReference type="PROSITE" id="PS50949"/>
    </source>
</evidence>
<dbReference type="InterPro" id="IPR000524">
    <property type="entry name" value="Tscrpt_reg_HTH_GntR"/>
</dbReference>
<keyword evidence="1" id="KW-0805">Transcription regulation</keyword>
<dbReference type="PROSITE" id="PS50949">
    <property type="entry name" value="HTH_GNTR"/>
    <property type="match status" value="1"/>
</dbReference>
<dbReference type="SMART" id="SM00345">
    <property type="entry name" value="HTH_GNTR"/>
    <property type="match status" value="1"/>
</dbReference>
<dbReference type="InterPro" id="IPR036388">
    <property type="entry name" value="WH-like_DNA-bd_sf"/>
</dbReference>
<keyword evidence="3" id="KW-0804">Transcription</keyword>
<gene>
    <name evidence="5" type="ORF">EG244_16220</name>
</gene>
<evidence type="ECO:0000256" key="2">
    <source>
        <dbReference type="ARBA" id="ARBA00023125"/>
    </source>
</evidence>
<dbReference type="Pfam" id="PF00392">
    <property type="entry name" value="GntR"/>
    <property type="match status" value="1"/>
</dbReference>
<dbReference type="CDD" id="cd07377">
    <property type="entry name" value="WHTH_GntR"/>
    <property type="match status" value="1"/>
</dbReference>
<dbReference type="Proteomes" id="UP000282125">
    <property type="component" value="Unassembled WGS sequence"/>
</dbReference>
<dbReference type="PANTHER" id="PTHR43537">
    <property type="entry name" value="TRANSCRIPTIONAL REGULATOR, GNTR FAMILY"/>
    <property type="match status" value="1"/>
</dbReference>
<name>A0A3P3DDG4_9RHOB</name>
<dbReference type="GO" id="GO:0003677">
    <property type="term" value="F:DNA binding"/>
    <property type="evidence" value="ECO:0007669"/>
    <property type="project" value="UniProtKB-KW"/>
</dbReference>
<organism evidence="5 6">
    <name type="scientific">Falsigemmobacter faecalis</name>
    <dbReference type="NCBI Taxonomy" id="2488730"/>
    <lineage>
        <taxon>Bacteria</taxon>
        <taxon>Pseudomonadati</taxon>
        <taxon>Pseudomonadota</taxon>
        <taxon>Alphaproteobacteria</taxon>
        <taxon>Rhodobacterales</taxon>
        <taxon>Paracoccaceae</taxon>
        <taxon>Falsigemmobacter</taxon>
    </lineage>
</organism>
<accession>A0A3P3DDG4</accession>
<dbReference type="SUPFAM" id="SSF46785">
    <property type="entry name" value="Winged helix' DNA-binding domain"/>
    <property type="match status" value="1"/>
</dbReference>
<dbReference type="AlphaFoldDB" id="A0A3P3DDG4"/>
<protein>
    <submittedName>
        <fullName evidence="5">GntR family transcriptional regulator</fullName>
    </submittedName>
</protein>
<keyword evidence="2" id="KW-0238">DNA-binding</keyword>
<sequence>MHSKGNSAMTQTLALRLADQISSDILTGLLPAGARLEEVALAERFGCSRTPVREALSELCARGLAQRRAGRGMEVIRPDSDLLLDQFEALAEMEGLLAGMAAHRGTLAEVMALEELSRRMEAAEAADYPDLNLQLHERICAMAGNRELARVAGEMRLRLDALRGAQLRSDARRQRSALEHAELVTAIAARDAPLAGRIMRDHLRASARASLAVLAAAAESA</sequence>
<dbReference type="Gene3D" id="1.10.10.10">
    <property type="entry name" value="Winged helix-like DNA-binding domain superfamily/Winged helix DNA-binding domain"/>
    <property type="match status" value="1"/>
</dbReference>
<dbReference type="GO" id="GO:0003700">
    <property type="term" value="F:DNA-binding transcription factor activity"/>
    <property type="evidence" value="ECO:0007669"/>
    <property type="project" value="InterPro"/>
</dbReference>
<evidence type="ECO:0000256" key="3">
    <source>
        <dbReference type="ARBA" id="ARBA00023163"/>
    </source>
</evidence>
<dbReference type="InterPro" id="IPR011711">
    <property type="entry name" value="GntR_C"/>
</dbReference>
<dbReference type="SMART" id="SM00895">
    <property type="entry name" value="FCD"/>
    <property type="match status" value="1"/>
</dbReference>
<dbReference type="SUPFAM" id="SSF48008">
    <property type="entry name" value="GntR ligand-binding domain-like"/>
    <property type="match status" value="1"/>
</dbReference>
<evidence type="ECO:0000313" key="6">
    <source>
        <dbReference type="Proteomes" id="UP000282125"/>
    </source>
</evidence>